<feature type="domain" description="Polymerase beta nucleotidyltransferase" evidence="1">
    <location>
        <begin position="26"/>
        <end position="96"/>
    </location>
</feature>
<dbReference type="GeneID" id="74568631"/>
<dbReference type="InterPro" id="IPR043519">
    <property type="entry name" value="NT_sf"/>
</dbReference>
<dbReference type="PANTHER" id="PTHR37030:SF1">
    <property type="entry name" value="NUCLEOTIDYLTRANSFERASE"/>
    <property type="match status" value="1"/>
</dbReference>
<sequence length="115" mass="14387">MDKITEFHIYLVDRYKKFRDKKYLERLKEIINNYFKDKLYKIIIFGSYIKGNMHPLSDIDIAIILKENIDEEERMKFYKLINKEFGLNPFEFHIISIDQWEEWYKKFIDEYKELN</sequence>
<dbReference type="CDD" id="cd05403">
    <property type="entry name" value="NT_KNTase_like"/>
    <property type="match status" value="1"/>
</dbReference>
<dbReference type="RefSeq" id="WP_258393141.1">
    <property type="nucleotide sequence ID" value="NZ_AP019769.1"/>
</dbReference>
<dbReference type="AlphaFoldDB" id="A0A915SAK6"/>
<accession>A0A915SAK6</accession>
<evidence type="ECO:0000313" key="2">
    <source>
        <dbReference type="EMBL" id="BBL45832.1"/>
    </source>
</evidence>
<dbReference type="Proteomes" id="UP001055553">
    <property type="component" value="Chromosome"/>
</dbReference>
<dbReference type="InterPro" id="IPR041633">
    <property type="entry name" value="Polbeta"/>
</dbReference>
<reference evidence="3" key="1">
    <citation type="journal article" date="2022" name="Int. J. Syst. Evol. Microbiol.">
        <title>Nanobdella aerobiophila gen. nov., sp. nov., a thermoacidophilic, obligate ectosymbiotic archaeon, and proposal of Nanobdellaceae fam. nov., Nanobdellales ord. nov. and Nanobdellia class. nov.</title>
        <authorList>
            <person name="Kato S."/>
            <person name="Ogasawara A."/>
            <person name="Itoh T."/>
            <person name="Sakai H.D."/>
            <person name="Shimizu M."/>
            <person name="Yuki M."/>
            <person name="Kaneko M."/>
            <person name="Takashina T."/>
            <person name="Ohkuma M."/>
        </authorList>
    </citation>
    <scope>NUCLEOTIDE SEQUENCE [LARGE SCALE GENOMIC DNA]</scope>
    <source>
        <strain evidence="3">MJ1</strain>
    </source>
</reference>
<proteinExistence type="predicted"/>
<dbReference type="PANTHER" id="PTHR37030">
    <property type="entry name" value="NUCLEOTIDYLTRANSFERASE"/>
    <property type="match status" value="1"/>
</dbReference>
<dbReference type="EMBL" id="AP019769">
    <property type="protein sequence ID" value="BBL45832.1"/>
    <property type="molecule type" value="Genomic_DNA"/>
</dbReference>
<dbReference type="Gene3D" id="3.30.460.10">
    <property type="entry name" value="Beta Polymerase, domain 2"/>
    <property type="match status" value="1"/>
</dbReference>
<keyword evidence="3" id="KW-1185">Reference proteome</keyword>
<evidence type="ECO:0000259" key="1">
    <source>
        <dbReference type="Pfam" id="PF18765"/>
    </source>
</evidence>
<dbReference type="KEGG" id="naer:MJ1_0690"/>
<organism evidence="2 3">
    <name type="scientific">Nanobdella aerobiophila</name>
    <dbReference type="NCBI Taxonomy" id="2586965"/>
    <lineage>
        <taxon>Archaea</taxon>
        <taxon>Nanobdellota</taxon>
        <taxon>Nanobdellia</taxon>
        <taxon>Nanobdellales</taxon>
        <taxon>Nanobdellaceae</taxon>
        <taxon>Nanobdella</taxon>
    </lineage>
</organism>
<dbReference type="Pfam" id="PF18765">
    <property type="entry name" value="Polbeta"/>
    <property type="match status" value="1"/>
</dbReference>
<protein>
    <submittedName>
        <fullName evidence="2">DNA polymerase subunit beta</fullName>
    </submittedName>
</protein>
<gene>
    <name evidence="2" type="ORF">MJ1_0690</name>
</gene>
<dbReference type="SUPFAM" id="SSF81301">
    <property type="entry name" value="Nucleotidyltransferase"/>
    <property type="match status" value="1"/>
</dbReference>
<evidence type="ECO:0000313" key="3">
    <source>
        <dbReference type="Proteomes" id="UP001055553"/>
    </source>
</evidence>
<name>A0A915SAK6_9ARCH</name>